<dbReference type="EMBL" id="JAFFGU010000010">
    <property type="protein sequence ID" value="MBM7279654.1"/>
    <property type="molecule type" value="Genomic_DNA"/>
</dbReference>
<evidence type="ECO:0000313" key="1">
    <source>
        <dbReference type="EMBL" id="MBM7279654.1"/>
    </source>
</evidence>
<dbReference type="InterPro" id="IPR034660">
    <property type="entry name" value="DinB/YfiT-like"/>
</dbReference>
<dbReference type="Pfam" id="PF04978">
    <property type="entry name" value="MST"/>
    <property type="match status" value="1"/>
</dbReference>
<dbReference type="AlphaFoldDB" id="A0AAW4G8Y5"/>
<reference evidence="1" key="1">
    <citation type="submission" date="2021-02" db="EMBL/GenBank/DDBJ databases">
        <title>Taxonomy, biology and ecology of Rhodococcus bacteria occurring in California pistachio and other woody hosts as revealed by genome sequence analyses.</title>
        <authorList>
            <person name="Riely B."/>
            <person name="Gai Y."/>
        </authorList>
    </citation>
    <scope>NUCLEOTIDE SEQUENCE</scope>
    <source>
        <strain evidence="1">BP-295</strain>
    </source>
</reference>
<dbReference type="SUPFAM" id="SSF109854">
    <property type="entry name" value="DinB/YfiT-like putative metalloenzymes"/>
    <property type="match status" value="1"/>
</dbReference>
<sequence length="199" mass="22289">MIINDEPENTVSTYTTPELSVDVTGEKHELLTLLQDQRNMLKVTARNLSDEQARKQTTVSTLTIGALIKHLANGEENAAKVITERDENAEFDMSRATTEYELTEGETLAGWLEAYDRNAAALDRVIADAESLDELIPQPTAPWAPEREWSTIRTMLLHLLRETSHHCGHADIIREALDGQTTMGAISEGQDWADAEWMQ</sequence>
<dbReference type="Gene3D" id="1.20.120.450">
    <property type="entry name" value="dinb family like domain"/>
    <property type="match status" value="1"/>
</dbReference>
<dbReference type="RefSeq" id="WP_204718597.1">
    <property type="nucleotide sequence ID" value="NZ_JAFFGU010000010.1"/>
</dbReference>
<gene>
    <name evidence="1" type="ORF">JTZ10_18050</name>
</gene>
<proteinExistence type="predicted"/>
<organism evidence="1 2">
    <name type="scientific">Gordonia rubripertincta</name>
    <name type="common">Rhodococcus corallinus</name>
    <dbReference type="NCBI Taxonomy" id="36822"/>
    <lineage>
        <taxon>Bacteria</taxon>
        <taxon>Bacillati</taxon>
        <taxon>Actinomycetota</taxon>
        <taxon>Actinomycetes</taxon>
        <taxon>Mycobacteriales</taxon>
        <taxon>Gordoniaceae</taxon>
        <taxon>Gordonia</taxon>
    </lineage>
</organism>
<dbReference type="InterPro" id="IPR007061">
    <property type="entry name" value="MST-like"/>
</dbReference>
<protein>
    <submittedName>
        <fullName evidence="1">DinB family protein</fullName>
    </submittedName>
</protein>
<accession>A0AAW4G8Y5</accession>
<name>A0AAW4G8Y5_GORRU</name>
<evidence type="ECO:0000313" key="2">
    <source>
        <dbReference type="Proteomes" id="UP001195196"/>
    </source>
</evidence>
<comment type="caution">
    <text evidence="1">The sequence shown here is derived from an EMBL/GenBank/DDBJ whole genome shotgun (WGS) entry which is preliminary data.</text>
</comment>
<dbReference type="Proteomes" id="UP001195196">
    <property type="component" value="Unassembled WGS sequence"/>
</dbReference>